<feature type="region of interest" description="Disordered" evidence="1">
    <location>
        <begin position="127"/>
        <end position="183"/>
    </location>
</feature>
<dbReference type="PANTHER" id="PTHR23306">
    <property type="entry name" value="TUMOR SUSCEPTIBILITY GENE 101 PROTEIN-RELATED"/>
    <property type="match status" value="1"/>
</dbReference>
<dbReference type="Proteomes" id="UP000653305">
    <property type="component" value="Unassembled WGS sequence"/>
</dbReference>
<feature type="domain" description="UEV" evidence="2">
    <location>
        <begin position="1"/>
        <end position="130"/>
    </location>
</feature>
<evidence type="ECO:0000259" key="2">
    <source>
        <dbReference type="PROSITE" id="PS51322"/>
    </source>
</evidence>
<dbReference type="InterPro" id="IPR052070">
    <property type="entry name" value="ESCRT-I_UEV_domain"/>
</dbReference>
<sequence>MKRHIRQHLLHLTETHPSLQPKTAIFTHNDGRTIKLLRAEGTVPMSFEGVTYNIPVIIWLVESYPRHAPLVFVNPPRDMIIKRPHSFVSHTGVVSIPYIHSWVFPASNLVELVRNLSHFFARDPPLYSQPNTSSPNPNPNPNPNLNPSYGSMNSPVGSTVEAQPAIPPRDGSGGGKIMEDPAEVLKKNTTAKPVESLDGDIREMRKASEGEMEGFLEAEAMLRRKREEDLRKGLKELKQQLQMVLMNTSADVLEEWSRENQGIMTLWTR</sequence>
<dbReference type="SUPFAM" id="SSF54495">
    <property type="entry name" value="UBC-like"/>
    <property type="match status" value="1"/>
</dbReference>
<dbReference type="InterPro" id="IPR008883">
    <property type="entry name" value="UEV_N"/>
</dbReference>
<gene>
    <name evidence="3" type="ORF">PHJA_002569700</name>
</gene>
<dbReference type="Pfam" id="PF05743">
    <property type="entry name" value="UEV"/>
    <property type="match status" value="1"/>
</dbReference>
<evidence type="ECO:0000256" key="1">
    <source>
        <dbReference type="SAM" id="MobiDB-lite"/>
    </source>
</evidence>
<dbReference type="AlphaFoldDB" id="A0A830CUM2"/>
<accession>A0A830CUM2</accession>
<proteinExistence type="predicted"/>
<dbReference type="PROSITE" id="PS51322">
    <property type="entry name" value="UEV"/>
    <property type="match status" value="1"/>
</dbReference>
<dbReference type="Gene3D" id="3.10.110.10">
    <property type="entry name" value="Ubiquitin Conjugating Enzyme"/>
    <property type="match status" value="1"/>
</dbReference>
<dbReference type="EMBL" id="BMAC01000922">
    <property type="protein sequence ID" value="GFQ04258.1"/>
    <property type="molecule type" value="Genomic_DNA"/>
</dbReference>
<dbReference type="GO" id="GO:0008333">
    <property type="term" value="P:endosome to lysosome transport"/>
    <property type="evidence" value="ECO:0007669"/>
    <property type="project" value="TreeGrafter"/>
</dbReference>
<keyword evidence="4" id="KW-1185">Reference proteome</keyword>
<dbReference type="GO" id="GO:0000813">
    <property type="term" value="C:ESCRT I complex"/>
    <property type="evidence" value="ECO:0007669"/>
    <property type="project" value="TreeGrafter"/>
</dbReference>
<dbReference type="CDD" id="cd11685">
    <property type="entry name" value="UEV_TSG101-like"/>
    <property type="match status" value="1"/>
</dbReference>
<comment type="caution">
    <text evidence="3">The sequence shown here is derived from an EMBL/GenBank/DDBJ whole genome shotgun (WGS) entry which is preliminary data.</text>
</comment>
<name>A0A830CUM2_9LAMI</name>
<dbReference type="InterPro" id="IPR016135">
    <property type="entry name" value="UBQ-conjugating_enzyme/RWD"/>
</dbReference>
<protein>
    <submittedName>
        <fullName evidence="3">Protein elc-like</fullName>
    </submittedName>
</protein>
<dbReference type="GO" id="GO:0043130">
    <property type="term" value="F:ubiquitin binding"/>
    <property type="evidence" value="ECO:0007669"/>
    <property type="project" value="TreeGrafter"/>
</dbReference>
<feature type="compositionally biased region" description="Polar residues" evidence="1">
    <location>
        <begin position="149"/>
        <end position="161"/>
    </location>
</feature>
<evidence type="ECO:0000313" key="3">
    <source>
        <dbReference type="EMBL" id="GFQ04258.1"/>
    </source>
</evidence>
<evidence type="ECO:0000313" key="4">
    <source>
        <dbReference type="Proteomes" id="UP000653305"/>
    </source>
</evidence>
<organism evidence="3 4">
    <name type="scientific">Phtheirospermum japonicum</name>
    <dbReference type="NCBI Taxonomy" id="374723"/>
    <lineage>
        <taxon>Eukaryota</taxon>
        <taxon>Viridiplantae</taxon>
        <taxon>Streptophyta</taxon>
        <taxon>Embryophyta</taxon>
        <taxon>Tracheophyta</taxon>
        <taxon>Spermatophyta</taxon>
        <taxon>Magnoliopsida</taxon>
        <taxon>eudicotyledons</taxon>
        <taxon>Gunneridae</taxon>
        <taxon>Pentapetalae</taxon>
        <taxon>asterids</taxon>
        <taxon>lamiids</taxon>
        <taxon>Lamiales</taxon>
        <taxon>Orobanchaceae</taxon>
        <taxon>Orobanchaceae incertae sedis</taxon>
        <taxon>Phtheirospermum</taxon>
    </lineage>
</organism>
<dbReference type="PANTHER" id="PTHR23306:SF3">
    <property type="entry name" value="TUMOR SUPPRESSOR PROTEIN 101"/>
    <property type="match status" value="1"/>
</dbReference>
<dbReference type="GO" id="GO:0015031">
    <property type="term" value="P:protein transport"/>
    <property type="evidence" value="ECO:0007669"/>
    <property type="project" value="InterPro"/>
</dbReference>
<reference evidence="3" key="1">
    <citation type="submission" date="2020-07" db="EMBL/GenBank/DDBJ databases">
        <title>Ethylene signaling mediates host invasion by parasitic plants.</title>
        <authorList>
            <person name="Yoshida S."/>
        </authorList>
    </citation>
    <scope>NUCLEOTIDE SEQUENCE</scope>
    <source>
        <strain evidence="3">Okayama</strain>
    </source>
</reference>
<dbReference type="OrthoDB" id="306304at2759"/>